<keyword evidence="1" id="KW-0472">Membrane</keyword>
<accession>A0A378LUR1</accession>
<keyword evidence="3" id="KW-1185">Reference proteome</keyword>
<evidence type="ECO:0000313" key="3">
    <source>
        <dbReference type="Proteomes" id="UP000255297"/>
    </source>
</evidence>
<organism evidence="2 3">
    <name type="scientific">Legionella wadsworthii</name>
    <dbReference type="NCBI Taxonomy" id="28088"/>
    <lineage>
        <taxon>Bacteria</taxon>
        <taxon>Pseudomonadati</taxon>
        <taxon>Pseudomonadota</taxon>
        <taxon>Gammaproteobacteria</taxon>
        <taxon>Legionellales</taxon>
        <taxon>Legionellaceae</taxon>
        <taxon>Legionella</taxon>
    </lineage>
</organism>
<keyword evidence="1" id="KW-1133">Transmembrane helix</keyword>
<feature type="transmembrane region" description="Helical" evidence="1">
    <location>
        <begin position="71"/>
        <end position="95"/>
    </location>
</feature>
<gene>
    <name evidence="2" type="ORF">NCTC11532_02906</name>
</gene>
<name>A0A378LUR1_9GAMM</name>
<dbReference type="Gene3D" id="3.10.310.50">
    <property type="match status" value="1"/>
</dbReference>
<dbReference type="Proteomes" id="UP000255297">
    <property type="component" value="Unassembled WGS sequence"/>
</dbReference>
<dbReference type="OrthoDB" id="5825388at2"/>
<protein>
    <submittedName>
        <fullName evidence="2">Domain of uncharacterized function (DUF477)</fullName>
    </submittedName>
</protein>
<dbReference type="RefSeq" id="WP_031566452.1">
    <property type="nucleotide sequence ID" value="NZ_CAAAIS010000006.1"/>
</dbReference>
<dbReference type="STRING" id="1122170.GCA_000701265_01370"/>
<keyword evidence="1" id="KW-0812">Transmembrane</keyword>
<sequence>MVKIFSNLESEQITKAIGLAEQRTCAEIAAVVVPRSDHYIAEMMLYGFVFGSLINFILWETTGLNKFPLFFLIQLLFMFLVPFIPGLNRILLYFLPRKLLFHRASHLGAEEILAITKAVPHETPVVLLFISLAEHYVHILPNHRVAHQVDEKSWDPIINRFTIALKKESLSKACIETIKEIATLLEPIFPDNAGKNLYEDEMRHGSK</sequence>
<dbReference type="AlphaFoldDB" id="A0A378LUR1"/>
<feature type="transmembrane region" description="Helical" evidence="1">
    <location>
        <begin position="43"/>
        <end position="59"/>
    </location>
</feature>
<proteinExistence type="predicted"/>
<reference evidence="2 3" key="1">
    <citation type="submission" date="2018-06" db="EMBL/GenBank/DDBJ databases">
        <authorList>
            <consortium name="Pathogen Informatics"/>
            <person name="Doyle S."/>
        </authorList>
    </citation>
    <scope>NUCLEOTIDE SEQUENCE [LARGE SCALE GENOMIC DNA]</scope>
    <source>
        <strain evidence="2 3">NCTC11532</strain>
    </source>
</reference>
<evidence type="ECO:0000313" key="2">
    <source>
        <dbReference type="EMBL" id="STY31455.1"/>
    </source>
</evidence>
<evidence type="ECO:0000256" key="1">
    <source>
        <dbReference type="SAM" id="Phobius"/>
    </source>
</evidence>
<dbReference type="EMBL" id="UGPB01000001">
    <property type="protein sequence ID" value="STY31455.1"/>
    <property type="molecule type" value="Genomic_DNA"/>
</dbReference>